<dbReference type="PANTHER" id="PTHR47441">
    <property type="match status" value="1"/>
</dbReference>
<name>A0A4Y7K7M7_PAPSO</name>
<dbReference type="Gene3D" id="3.40.50.150">
    <property type="entry name" value="Vaccinia Virus protein VP39"/>
    <property type="match status" value="1"/>
</dbReference>
<dbReference type="Proteomes" id="UP000316621">
    <property type="component" value="Chromosome 6"/>
</dbReference>
<dbReference type="STRING" id="3469.A0A4Y7K7M7"/>
<evidence type="ECO:0000313" key="2">
    <source>
        <dbReference type="Proteomes" id="UP000316621"/>
    </source>
</evidence>
<reference evidence="1 2" key="1">
    <citation type="journal article" date="2018" name="Science">
        <title>The opium poppy genome and morphinan production.</title>
        <authorList>
            <person name="Guo L."/>
            <person name="Winzer T."/>
            <person name="Yang X."/>
            <person name="Li Y."/>
            <person name="Ning Z."/>
            <person name="He Z."/>
            <person name="Teodor R."/>
            <person name="Lu Y."/>
            <person name="Bowser T.A."/>
            <person name="Graham I.A."/>
            <person name="Ye K."/>
        </authorList>
    </citation>
    <scope>NUCLEOTIDE SEQUENCE [LARGE SCALE GENOMIC DNA]</scope>
    <source>
        <strain evidence="2">cv. HN1</strain>
        <tissue evidence="1">Leaves</tissue>
    </source>
</reference>
<dbReference type="InterPro" id="IPR052663">
    <property type="entry name" value="RF_glutamine_MTase_cyano"/>
</dbReference>
<dbReference type="AlphaFoldDB" id="A0A4Y7K7M7"/>
<keyword evidence="2" id="KW-1185">Reference proteome</keyword>
<protein>
    <recommendedName>
        <fullName evidence="3">Methyltransferase domain-containing protein</fullName>
    </recommendedName>
</protein>
<sequence length="182" mass="20199">MSSPQGVLIPRPEIEKIVELVQEVVAKDKDLRECLWVDLGADSGALVIAIGKVLGTQGKVIAMDLSLIAASVTQFSLTRYDLQVINHEPRFALDGGENVMDDLLHLCEGAACMLRSGGPFCFRGSTGILHHAQFMLCDYVPLLKYETSVHLWRIVGQSRQFSLWCNLYLSNVISEFYIDAVK</sequence>
<evidence type="ECO:0000313" key="1">
    <source>
        <dbReference type="EMBL" id="RZC67939.1"/>
    </source>
</evidence>
<organism evidence="1 2">
    <name type="scientific">Papaver somniferum</name>
    <name type="common">Opium poppy</name>
    <dbReference type="NCBI Taxonomy" id="3469"/>
    <lineage>
        <taxon>Eukaryota</taxon>
        <taxon>Viridiplantae</taxon>
        <taxon>Streptophyta</taxon>
        <taxon>Embryophyta</taxon>
        <taxon>Tracheophyta</taxon>
        <taxon>Spermatophyta</taxon>
        <taxon>Magnoliopsida</taxon>
        <taxon>Ranunculales</taxon>
        <taxon>Papaveraceae</taxon>
        <taxon>Papaveroideae</taxon>
        <taxon>Papaver</taxon>
    </lineage>
</organism>
<proteinExistence type="predicted"/>
<dbReference type="InterPro" id="IPR029063">
    <property type="entry name" value="SAM-dependent_MTases_sf"/>
</dbReference>
<dbReference type="SUPFAM" id="SSF53335">
    <property type="entry name" value="S-adenosyl-L-methionine-dependent methyltransferases"/>
    <property type="match status" value="1"/>
</dbReference>
<dbReference type="Gramene" id="RZC67939">
    <property type="protein sequence ID" value="RZC67939"/>
    <property type="gene ID" value="C5167_011637"/>
</dbReference>
<evidence type="ECO:0008006" key="3">
    <source>
        <dbReference type="Google" id="ProtNLM"/>
    </source>
</evidence>
<accession>A0A4Y7K7M7</accession>
<gene>
    <name evidence="1" type="ORF">C5167_011637</name>
</gene>
<dbReference type="PANTHER" id="PTHR47441:SF3">
    <property type="entry name" value="RELEASE FACTOR GLUTAMINE METHYLTRANSFERASE"/>
    <property type="match status" value="1"/>
</dbReference>
<dbReference type="EMBL" id="CM010720">
    <property type="protein sequence ID" value="RZC67939.1"/>
    <property type="molecule type" value="Genomic_DNA"/>
</dbReference>